<organism evidence="3 4">
    <name type="scientific">Orchesella cincta</name>
    <name type="common">Springtail</name>
    <name type="synonym">Podura cincta</name>
    <dbReference type="NCBI Taxonomy" id="48709"/>
    <lineage>
        <taxon>Eukaryota</taxon>
        <taxon>Metazoa</taxon>
        <taxon>Ecdysozoa</taxon>
        <taxon>Arthropoda</taxon>
        <taxon>Hexapoda</taxon>
        <taxon>Collembola</taxon>
        <taxon>Entomobryomorpha</taxon>
        <taxon>Entomobryoidea</taxon>
        <taxon>Orchesellidae</taxon>
        <taxon>Orchesellinae</taxon>
        <taxon>Orchesella</taxon>
    </lineage>
</organism>
<sequence>MAFYRKRAVTLCSCVAVILLASVVFQSSECKTVTSRAVHSSSKVSSAKPSNVFVSVAKSLVQEAYSEFQESARRNPRLGFNLTLPMLVFPDGNNSQSNTTKTSTLISGQLGMSQLATSLLNLKQSVSQVIVTILAVIFLITGIAYFACNVGIVSCANLGGGLANLGPLDQLGSGGNPFSRTGYDYHTLHRPTSAVYNAIDEGHKKYT</sequence>
<proteinExistence type="predicted"/>
<dbReference type="EMBL" id="LJIJ01000071">
    <property type="protein sequence ID" value="ODN03529.1"/>
    <property type="molecule type" value="Genomic_DNA"/>
</dbReference>
<keyword evidence="1" id="KW-1133">Transmembrane helix</keyword>
<comment type="caution">
    <text evidence="3">The sequence shown here is derived from an EMBL/GenBank/DDBJ whole genome shotgun (WGS) entry which is preliminary data.</text>
</comment>
<protein>
    <submittedName>
        <fullName evidence="3">Uncharacterized protein</fullName>
    </submittedName>
</protein>
<feature type="chain" id="PRO_5008905435" evidence="2">
    <location>
        <begin position="31"/>
        <end position="207"/>
    </location>
</feature>
<evidence type="ECO:0000256" key="1">
    <source>
        <dbReference type="SAM" id="Phobius"/>
    </source>
</evidence>
<keyword evidence="1" id="KW-0472">Membrane</keyword>
<dbReference type="Proteomes" id="UP000094527">
    <property type="component" value="Unassembled WGS sequence"/>
</dbReference>
<gene>
    <name evidence="3" type="ORF">Ocin01_03191</name>
</gene>
<feature type="transmembrane region" description="Helical" evidence="1">
    <location>
        <begin position="129"/>
        <end position="148"/>
    </location>
</feature>
<name>A0A1D2NE49_ORCCI</name>
<evidence type="ECO:0000256" key="2">
    <source>
        <dbReference type="SAM" id="SignalP"/>
    </source>
</evidence>
<accession>A0A1D2NE49</accession>
<feature type="signal peptide" evidence="2">
    <location>
        <begin position="1"/>
        <end position="30"/>
    </location>
</feature>
<keyword evidence="2" id="KW-0732">Signal</keyword>
<keyword evidence="1" id="KW-0812">Transmembrane</keyword>
<evidence type="ECO:0000313" key="3">
    <source>
        <dbReference type="EMBL" id="ODN03529.1"/>
    </source>
</evidence>
<reference evidence="3 4" key="1">
    <citation type="journal article" date="2016" name="Genome Biol. Evol.">
        <title>Gene Family Evolution Reflects Adaptation to Soil Environmental Stressors in the Genome of the Collembolan Orchesella cincta.</title>
        <authorList>
            <person name="Faddeeva-Vakhrusheva A."/>
            <person name="Derks M.F."/>
            <person name="Anvar S.Y."/>
            <person name="Agamennone V."/>
            <person name="Suring W."/>
            <person name="Smit S."/>
            <person name="van Straalen N.M."/>
            <person name="Roelofs D."/>
        </authorList>
    </citation>
    <scope>NUCLEOTIDE SEQUENCE [LARGE SCALE GENOMIC DNA]</scope>
    <source>
        <tissue evidence="3">Mixed pool</tissue>
    </source>
</reference>
<evidence type="ECO:0000313" key="4">
    <source>
        <dbReference type="Proteomes" id="UP000094527"/>
    </source>
</evidence>
<dbReference type="AlphaFoldDB" id="A0A1D2NE49"/>
<keyword evidence="4" id="KW-1185">Reference proteome</keyword>
<dbReference type="STRING" id="48709.A0A1D2NE49"/>